<protein>
    <recommendedName>
        <fullName evidence="4">Integral membrane protein</fullName>
    </recommendedName>
</protein>
<evidence type="ECO:0000256" key="1">
    <source>
        <dbReference type="SAM" id="MobiDB-lite"/>
    </source>
</evidence>
<evidence type="ECO:0000313" key="3">
    <source>
        <dbReference type="Proteomes" id="UP001210261"/>
    </source>
</evidence>
<evidence type="ECO:0008006" key="4">
    <source>
        <dbReference type="Google" id="ProtNLM"/>
    </source>
</evidence>
<keyword evidence="3" id="KW-1185">Reference proteome</keyword>
<sequence length="93" mass="11268">MVIALKVIISLAVAMAWYKLTENQEISIAFFVLMLAISFMRPITYQSPTEREEYLEKFRRSKERQLNLENMRREEKKKALEEKKKRIEKEKKE</sequence>
<gene>
    <name evidence="2" type="ORF">PF021_04670</name>
</gene>
<proteinExistence type="predicted"/>
<dbReference type="EMBL" id="JAQHXR010000002">
    <property type="protein sequence ID" value="MDA3968967.1"/>
    <property type="molecule type" value="Genomic_DNA"/>
</dbReference>
<name>A0ABT4VED9_9HELI</name>
<evidence type="ECO:0000313" key="2">
    <source>
        <dbReference type="EMBL" id="MDA3968967.1"/>
    </source>
</evidence>
<comment type="caution">
    <text evidence="2">The sequence shown here is derived from an EMBL/GenBank/DDBJ whole genome shotgun (WGS) entry which is preliminary data.</text>
</comment>
<reference evidence="2 3" key="1">
    <citation type="submission" date="2023-01" db="EMBL/GenBank/DDBJ databases">
        <title>Description of Helicobacter ibis sp. nov. isolated from faecal droppings of black-faced ibis (Theristicus melanopis).</title>
        <authorList>
            <person name="Lopez-Cantillo M."/>
            <person name="Vidal-Veuthey B."/>
            <person name="Mella A."/>
            <person name="De La Haba R."/>
            <person name="Collado L."/>
        </authorList>
    </citation>
    <scope>NUCLEOTIDE SEQUENCE [LARGE SCALE GENOMIC DNA]</scope>
    <source>
        <strain evidence="2 3">A82</strain>
    </source>
</reference>
<organism evidence="2 3">
    <name type="scientific">Helicobacter ibis</name>
    <dbReference type="NCBI Taxonomy" id="2962633"/>
    <lineage>
        <taxon>Bacteria</taxon>
        <taxon>Pseudomonadati</taxon>
        <taxon>Campylobacterota</taxon>
        <taxon>Epsilonproteobacteria</taxon>
        <taxon>Campylobacterales</taxon>
        <taxon>Helicobacteraceae</taxon>
        <taxon>Helicobacter</taxon>
    </lineage>
</organism>
<dbReference type="RefSeq" id="WP_271021262.1">
    <property type="nucleotide sequence ID" value="NZ_JAQHXR010000002.1"/>
</dbReference>
<feature type="region of interest" description="Disordered" evidence="1">
    <location>
        <begin position="71"/>
        <end position="93"/>
    </location>
</feature>
<accession>A0ABT4VED9</accession>
<dbReference type="Proteomes" id="UP001210261">
    <property type="component" value="Unassembled WGS sequence"/>
</dbReference>